<dbReference type="CDD" id="cd17916">
    <property type="entry name" value="DEXHc_UvrB"/>
    <property type="match status" value="1"/>
</dbReference>
<feature type="domain" description="Helicase C-terminal" evidence="16">
    <location>
        <begin position="435"/>
        <end position="597"/>
    </location>
</feature>
<proteinExistence type="inferred from homology"/>
<evidence type="ECO:0000256" key="13">
    <source>
        <dbReference type="RuleBase" id="RU003587"/>
    </source>
</evidence>
<dbReference type="AlphaFoldDB" id="A0A2K8NYZ1"/>
<evidence type="ECO:0000256" key="12">
    <source>
        <dbReference type="HAMAP-Rule" id="MF_00204"/>
    </source>
</evidence>
<dbReference type="InterPro" id="IPR006935">
    <property type="entry name" value="Helicase/UvrB_N"/>
</dbReference>
<comment type="subcellular location">
    <subcellularLocation>
        <location evidence="1 12 13">Cytoplasm</location>
    </subcellularLocation>
</comment>
<dbReference type="Gene3D" id="3.40.50.300">
    <property type="entry name" value="P-loop containing nucleotide triphosphate hydrolases"/>
    <property type="match status" value="3"/>
</dbReference>
<dbReference type="Pfam" id="PF12344">
    <property type="entry name" value="UvrB"/>
    <property type="match status" value="1"/>
</dbReference>
<dbReference type="GO" id="GO:0009381">
    <property type="term" value="F:excinuclease ABC activity"/>
    <property type="evidence" value="ECO:0007669"/>
    <property type="project" value="UniProtKB-UniRule"/>
</dbReference>
<dbReference type="PANTHER" id="PTHR24029">
    <property type="entry name" value="UVRABC SYSTEM PROTEIN B"/>
    <property type="match status" value="1"/>
</dbReference>
<evidence type="ECO:0000256" key="1">
    <source>
        <dbReference type="ARBA" id="ARBA00004496"/>
    </source>
</evidence>
<evidence type="ECO:0000256" key="7">
    <source>
        <dbReference type="ARBA" id="ARBA00022840"/>
    </source>
</evidence>
<evidence type="ECO:0000256" key="10">
    <source>
        <dbReference type="ARBA" id="ARBA00026033"/>
    </source>
</evidence>
<dbReference type="GO" id="GO:0009380">
    <property type="term" value="C:excinuclease repair complex"/>
    <property type="evidence" value="ECO:0007669"/>
    <property type="project" value="InterPro"/>
</dbReference>
<comment type="similarity">
    <text evidence="2 12 13">Belongs to the UvrB family.</text>
</comment>
<dbReference type="PANTHER" id="PTHR24029:SF0">
    <property type="entry name" value="UVRABC SYSTEM PROTEIN B"/>
    <property type="match status" value="1"/>
</dbReference>
<evidence type="ECO:0000256" key="4">
    <source>
        <dbReference type="ARBA" id="ARBA00022741"/>
    </source>
</evidence>
<dbReference type="PROSITE" id="PS51192">
    <property type="entry name" value="HELICASE_ATP_BIND_1"/>
    <property type="match status" value="1"/>
</dbReference>
<dbReference type="Pfam" id="PF00271">
    <property type="entry name" value="Helicase_C"/>
    <property type="match status" value="1"/>
</dbReference>
<evidence type="ECO:0000259" key="16">
    <source>
        <dbReference type="PROSITE" id="PS51194"/>
    </source>
</evidence>
<dbReference type="PROSITE" id="PS50151">
    <property type="entry name" value="UVR"/>
    <property type="match status" value="1"/>
</dbReference>
<dbReference type="NCBIfam" id="TIGR00631">
    <property type="entry name" value="uvrb"/>
    <property type="match status" value="1"/>
</dbReference>
<dbReference type="InterPro" id="IPR041471">
    <property type="entry name" value="UvrB_inter"/>
</dbReference>
<keyword evidence="9 12" id="KW-0234">DNA repair</keyword>
<dbReference type="InterPro" id="IPR001650">
    <property type="entry name" value="Helicase_C-like"/>
</dbReference>
<dbReference type="InterPro" id="IPR014001">
    <property type="entry name" value="Helicase_ATP-bd"/>
</dbReference>
<keyword evidence="3 12" id="KW-0963">Cytoplasm</keyword>
<dbReference type="Proteomes" id="UP000232230">
    <property type="component" value="Chromosome"/>
</dbReference>
<keyword evidence="6 12" id="KW-0228">DNA excision</keyword>
<dbReference type="InterPro" id="IPR036876">
    <property type="entry name" value="UVR_dom_sf"/>
</dbReference>
<dbReference type="Gene3D" id="4.10.860.10">
    <property type="entry name" value="UVR domain"/>
    <property type="match status" value="1"/>
</dbReference>
<feature type="domain" description="UVR" evidence="14">
    <location>
        <begin position="627"/>
        <end position="662"/>
    </location>
</feature>
<sequence length="665" mass="76438">MKLKTFKKFELVSKFKPSGDQPEAIRQLSQGLKEGKRDQVLLGATGTGKTFTMANIIVEHQKQTLVLVHNKTLAMQLYYELKEFFPNNRVEYFVSNFDFFQPEAYLPSKDLYIDKDAKQNIELDMMRLSAMNALTTRTDTIVVASVAAIYASQNPVDYAESFFEFTVGQILSKRELLQFLVKTGYIRNDIENAPGTFSVKGDVIKIVPGWTANMMFRVSMFGNEIEMIDVLDTLTGGIIEKTSKVTVFPAQAYVTPEDKLKIACANIRQEMNERIKWFQEQGLLLEAQRLEQRTKYDLESLEEFGFCSGVENYSAQLENRKPGQRPYTLLDYFEKDFLMIIDESHMMIPQIRGMFNTDRSRKQTLVQYGFRLPSAMDNRPLNFEEFRSLQNQVIYTSATPGEYESELIDNKFVQQVIRPTGLLDPIIEIKSKQNQIEDIIDQINLRKIKNEKVFVTTLTIKMSEDLTSYLQERGIKVAYLHSELKTFERSEILNDLRKGVYDCVVGVNLLREGLDIPEVSLVCILDADKQGFLRNTRSLIQTTGRAARNANGLVIFYADTISNAMQETIDETSRRRKIQEEYNEKHGIIPQTILKDISETLLTENARKNISELKKVRGQKQRKEATQKVIDELRKDMLAAAKNLDFETAATLRDTIIELEGQKYS</sequence>
<comment type="function">
    <text evidence="12">The UvrABC repair system catalyzes the recognition and processing of DNA lesions. A damage recognition complex composed of 2 UvrA and 2 UvrB subunits scans DNA for abnormalities. Upon binding of the UvrA(2)B(2) complex to a putative damaged site, the DNA wraps around one UvrB monomer. DNA wrap is dependent on ATP binding by UvrB and probably causes local melting of the DNA helix, facilitating insertion of UvrB beta-hairpin between the DNA strands. Then UvrB probes one DNA strand for the presence of a lesion. If a lesion is found the UvrA subunits dissociate and the UvrB-DNA preincision complex is formed. This complex is subsequently bound by UvrC and the second UvrB is released. If no lesion is found, the DNA wraps around the other UvrB subunit that will check the other stand for damage.</text>
</comment>
<dbReference type="GO" id="GO:0006289">
    <property type="term" value="P:nucleotide-excision repair"/>
    <property type="evidence" value="ECO:0007669"/>
    <property type="project" value="UniProtKB-UniRule"/>
</dbReference>
<evidence type="ECO:0000256" key="11">
    <source>
        <dbReference type="ARBA" id="ARBA00029504"/>
    </source>
</evidence>
<evidence type="ECO:0000256" key="3">
    <source>
        <dbReference type="ARBA" id="ARBA00022490"/>
    </source>
</evidence>
<comment type="domain">
    <text evidence="12">The beta-hairpin motif is involved in DNA binding.</text>
</comment>
<keyword evidence="4 12" id="KW-0547">Nucleotide-binding</keyword>
<dbReference type="Pfam" id="PF02151">
    <property type="entry name" value="UVR"/>
    <property type="match status" value="1"/>
</dbReference>
<dbReference type="KEGG" id="esx:ESOMN_v1c06530"/>
<gene>
    <name evidence="12 17" type="primary">uvrB</name>
    <name evidence="17" type="ORF">ESOMN_v1c06530</name>
</gene>
<dbReference type="InterPro" id="IPR024759">
    <property type="entry name" value="UvrB_YAD/RRR_dom"/>
</dbReference>
<keyword evidence="7 12" id="KW-0067">ATP-binding</keyword>
<dbReference type="SMART" id="SM00487">
    <property type="entry name" value="DEXDc"/>
    <property type="match status" value="1"/>
</dbReference>
<feature type="domain" description="Helicase ATP-binding" evidence="15">
    <location>
        <begin position="30"/>
        <end position="204"/>
    </location>
</feature>
<dbReference type="HAMAP" id="MF_00204">
    <property type="entry name" value="UvrB"/>
    <property type="match status" value="1"/>
</dbReference>
<dbReference type="GO" id="GO:0003677">
    <property type="term" value="F:DNA binding"/>
    <property type="evidence" value="ECO:0007669"/>
    <property type="project" value="UniProtKB-UniRule"/>
</dbReference>
<dbReference type="InterPro" id="IPR027417">
    <property type="entry name" value="P-loop_NTPase"/>
</dbReference>
<evidence type="ECO:0000256" key="8">
    <source>
        <dbReference type="ARBA" id="ARBA00022881"/>
    </source>
</evidence>
<keyword evidence="5 12" id="KW-0227">DNA damage</keyword>
<dbReference type="SUPFAM" id="SSF52540">
    <property type="entry name" value="P-loop containing nucleoside triphosphate hydrolases"/>
    <property type="match status" value="2"/>
</dbReference>
<reference evidence="17 18" key="1">
    <citation type="submission" date="2017-11" db="EMBL/GenBank/DDBJ databases">
        <title>Genome sequence of Entomoplasma somnilux PYAN-1 (ATCC 49194).</title>
        <authorList>
            <person name="Lo W.-S."/>
            <person name="Gasparich G.E."/>
            <person name="Kuo C.-H."/>
        </authorList>
    </citation>
    <scope>NUCLEOTIDE SEQUENCE [LARGE SCALE GENOMIC DNA]</scope>
    <source>
        <strain evidence="17 18">PYAN-1</strain>
    </source>
</reference>
<dbReference type="InterPro" id="IPR004807">
    <property type="entry name" value="UvrB"/>
</dbReference>
<evidence type="ECO:0000313" key="17">
    <source>
        <dbReference type="EMBL" id="ATZ19035.1"/>
    </source>
</evidence>
<keyword evidence="8 12" id="KW-0267">Excision nuclease</keyword>
<evidence type="ECO:0000256" key="2">
    <source>
        <dbReference type="ARBA" id="ARBA00008533"/>
    </source>
</evidence>
<dbReference type="Pfam" id="PF04851">
    <property type="entry name" value="ResIII"/>
    <property type="match status" value="1"/>
</dbReference>
<dbReference type="NCBIfam" id="NF003673">
    <property type="entry name" value="PRK05298.1"/>
    <property type="match status" value="1"/>
</dbReference>
<organism evidence="17 18">
    <name type="scientific">Williamsoniiplasma somnilux</name>
    <dbReference type="NCBI Taxonomy" id="215578"/>
    <lineage>
        <taxon>Bacteria</taxon>
        <taxon>Bacillati</taxon>
        <taxon>Mycoplasmatota</taxon>
        <taxon>Mollicutes</taxon>
        <taxon>Entomoplasmatales</taxon>
        <taxon>Williamsoniiplasma</taxon>
    </lineage>
</organism>
<dbReference type="SMART" id="SM00490">
    <property type="entry name" value="HELICc"/>
    <property type="match status" value="1"/>
</dbReference>
<dbReference type="RefSeq" id="WP_024863549.1">
    <property type="nucleotide sequence ID" value="NZ_CP024965.1"/>
</dbReference>
<dbReference type="GO" id="GO:0009432">
    <property type="term" value="P:SOS response"/>
    <property type="evidence" value="ECO:0007669"/>
    <property type="project" value="UniProtKB-UniRule"/>
</dbReference>
<evidence type="ECO:0000256" key="6">
    <source>
        <dbReference type="ARBA" id="ARBA00022769"/>
    </source>
</evidence>
<protein>
    <recommendedName>
        <fullName evidence="11 12">UvrABC system protein B</fullName>
        <shortName evidence="12">Protein UvrB</shortName>
    </recommendedName>
    <alternativeName>
        <fullName evidence="12">Excinuclease ABC subunit B</fullName>
    </alternativeName>
</protein>
<feature type="short sequence motif" description="Beta-hairpin" evidence="12">
    <location>
        <begin position="96"/>
        <end position="119"/>
    </location>
</feature>
<evidence type="ECO:0000259" key="14">
    <source>
        <dbReference type="PROSITE" id="PS50151"/>
    </source>
</evidence>
<dbReference type="GO" id="GO:0005737">
    <property type="term" value="C:cytoplasm"/>
    <property type="evidence" value="ECO:0007669"/>
    <property type="project" value="UniProtKB-SubCell"/>
</dbReference>
<evidence type="ECO:0000259" key="15">
    <source>
        <dbReference type="PROSITE" id="PS51192"/>
    </source>
</evidence>
<dbReference type="CDD" id="cd18790">
    <property type="entry name" value="SF2_C_UvrB"/>
    <property type="match status" value="1"/>
</dbReference>
<dbReference type="EMBL" id="CP024965">
    <property type="protein sequence ID" value="ATZ19035.1"/>
    <property type="molecule type" value="Genomic_DNA"/>
</dbReference>
<name>A0A2K8NYZ1_9MOLU</name>
<accession>A0A2K8NYZ1</accession>
<dbReference type="GO" id="GO:0016887">
    <property type="term" value="F:ATP hydrolysis activity"/>
    <property type="evidence" value="ECO:0007669"/>
    <property type="project" value="InterPro"/>
</dbReference>
<dbReference type="GO" id="GO:0005524">
    <property type="term" value="F:ATP binding"/>
    <property type="evidence" value="ECO:0007669"/>
    <property type="project" value="UniProtKB-UniRule"/>
</dbReference>
<evidence type="ECO:0000256" key="5">
    <source>
        <dbReference type="ARBA" id="ARBA00022763"/>
    </source>
</evidence>
<keyword evidence="12 13" id="KW-0742">SOS response</keyword>
<dbReference type="Pfam" id="PF17757">
    <property type="entry name" value="UvrB_inter"/>
    <property type="match status" value="1"/>
</dbReference>
<dbReference type="PROSITE" id="PS51194">
    <property type="entry name" value="HELICASE_CTER"/>
    <property type="match status" value="1"/>
</dbReference>
<keyword evidence="18" id="KW-1185">Reference proteome</keyword>
<dbReference type="InterPro" id="IPR001943">
    <property type="entry name" value="UVR_dom"/>
</dbReference>
<comment type="subunit">
    <text evidence="10 12 13">Forms a heterotetramer with UvrA during the search for lesions. Interacts with UvrC in an incision complex.</text>
</comment>
<evidence type="ECO:0000313" key="18">
    <source>
        <dbReference type="Proteomes" id="UP000232230"/>
    </source>
</evidence>
<dbReference type="SUPFAM" id="SSF46600">
    <property type="entry name" value="C-terminal UvrC-binding domain of UvrB"/>
    <property type="match status" value="1"/>
</dbReference>
<evidence type="ECO:0000256" key="9">
    <source>
        <dbReference type="ARBA" id="ARBA00023204"/>
    </source>
</evidence>
<feature type="binding site" evidence="12">
    <location>
        <begin position="43"/>
        <end position="50"/>
    </location>
    <ligand>
        <name>ATP</name>
        <dbReference type="ChEBI" id="CHEBI:30616"/>
    </ligand>
</feature>